<feature type="transmembrane region" description="Helical" evidence="5">
    <location>
        <begin position="37"/>
        <end position="55"/>
    </location>
</feature>
<feature type="transmembrane region" description="Helical" evidence="5">
    <location>
        <begin position="238"/>
        <end position="259"/>
    </location>
</feature>
<dbReference type="Pfam" id="PF00361">
    <property type="entry name" value="Proton_antipo_M"/>
    <property type="match status" value="1"/>
</dbReference>
<feature type="transmembrane region" description="Helical" evidence="5">
    <location>
        <begin position="402"/>
        <end position="422"/>
    </location>
</feature>
<evidence type="ECO:0000256" key="3">
    <source>
        <dbReference type="ARBA" id="ARBA00022989"/>
    </source>
</evidence>
<dbReference type="InterPro" id="IPR010096">
    <property type="entry name" value="NADH-Q_OxRdtase_suN/2"/>
</dbReference>
<feature type="transmembrane region" description="Helical" evidence="5">
    <location>
        <begin position="129"/>
        <end position="146"/>
    </location>
</feature>
<evidence type="ECO:0000256" key="5">
    <source>
        <dbReference type="SAM" id="Phobius"/>
    </source>
</evidence>
<feature type="transmembrane region" description="Helical" evidence="5">
    <location>
        <begin position="13"/>
        <end position="30"/>
    </location>
</feature>
<reference evidence="7" key="1">
    <citation type="submission" date="2019-08" db="EMBL/GenBank/DDBJ databases">
        <authorList>
            <person name="Kucharzyk K."/>
            <person name="Murdoch R.W."/>
            <person name="Higgins S."/>
            <person name="Loffler F."/>
        </authorList>
    </citation>
    <scope>NUCLEOTIDE SEQUENCE</scope>
</reference>
<dbReference type="NCBIfam" id="NF004440">
    <property type="entry name" value="PRK05777.1-3"/>
    <property type="match status" value="1"/>
</dbReference>
<dbReference type="PRINTS" id="PR01434">
    <property type="entry name" value="NADHDHGNASE5"/>
</dbReference>
<feature type="transmembrane region" description="Helical" evidence="5">
    <location>
        <begin position="443"/>
        <end position="464"/>
    </location>
</feature>
<feature type="transmembrane region" description="Helical" evidence="5">
    <location>
        <begin position="297"/>
        <end position="317"/>
    </location>
</feature>
<dbReference type="EMBL" id="VSSQ01000083">
    <property type="protein sequence ID" value="MPL74843.1"/>
    <property type="molecule type" value="Genomic_DNA"/>
</dbReference>
<proteinExistence type="inferred from homology"/>
<feature type="transmembrane region" description="Helical" evidence="5">
    <location>
        <begin position="75"/>
        <end position="97"/>
    </location>
</feature>
<evidence type="ECO:0000259" key="6">
    <source>
        <dbReference type="Pfam" id="PF00361"/>
    </source>
</evidence>
<dbReference type="GO" id="GO:0016491">
    <property type="term" value="F:oxidoreductase activity"/>
    <property type="evidence" value="ECO:0007669"/>
    <property type="project" value="UniProtKB-KW"/>
</dbReference>
<dbReference type="PANTHER" id="PTHR22773">
    <property type="entry name" value="NADH DEHYDROGENASE"/>
    <property type="match status" value="1"/>
</dbReference>
<comment type="subcellular location">
    <subcellularLocation>
        <location evidence="1">Membrane</location>
        <topology evidence="1">Multi-pass membrane protein</topology>
    </subcellularLocation>
</comment>
<keyword evidence="2 5" id="KW-0812">Transmembrane</keyword>
<protein>
    <submittedName>
        <fullName evidence="7">NADH-quinone oxidoreductase subunit N</fullName>
        <ecNumber evidence="7">1.6.5.11</ecNumber>
    </submittedName>
</protein>
<accession>A0A644U7I4</accession>
<dbReference type="NCBIfam" id="TIGR01770">
    <property type="entry name" value="NDH_I_N"/>
    <property type="match status" value="1"/>
</dbReference>
<feature type="transmembrane region" description="Helical" evidence="5">
    <location>
        <begin position="202"/>
        <end position="226"/>
    </location>
</feature>
<dbReference type="GO" id="GO:0008137">
    <property type="term" value="F:NADH dehydrogenase (ubiquinone) activity"/>
    <property type="evidence" value="ECO:0007669"/>
    <property type="project" value="InterPro"/>
</dbReference>
<dbReference type="InterPro" id="IPR001750">
    <property type="entry name" value="ND/Mrp_TM"/>
</dbReference>
<dbReference type="HAMAP" id="MF_00445">
    <property type="entry name" value="NDH1_NuoN_1"/>
    <property type="match status" value="1"/>
</dbReference>
<feature type="transmembrane region" description="Helical" evidence="5">
    <location>
        <begin position="271"/>
        <end position="290"/>
    </location>
</feature>
<feature type="domain" description="NADH:quinone oxidoreductase/Mrp antiporter transmembrane" evidence="6">
    <location>
        <begin position="123"/>
        <end position="416"/>
    </location>
</feature>
<evidence type="ECO:0000313" key="7">
    <source>
        <dbReference type="EMBL" id="MPL74843.1"/>
    </source>
</evidence>
<keyword evidence="4 5" id="KW-0472">Membrane</keyword>
<sequence>MTSADFSTVLPEFLLAVYAMAALLAGVWTGKDKVGPAILWATVAVLLVIGFWIGVGGSGARDAFGGLFLDDPFARFSKVAILFSAAAILAMSADYLVRRGLLRFEFPILVVLATIGMMMMVSAGDLMSLYLGLELMSLSLYVVAALRRDSERSSEAGLKYFVLGSLSSGLLLYGASLTYGFAGTTNFAGIISVVEAGHLPLGVLFGMVFMIAGLAFKVSAVPFHMWTPDVYEGSPTPVTAFFATAPKMAAMALIARLVYDAFGHVPNDWGQLIALLAVASMFLGAIAGIGQKNIKRLMAYSSITHMGFALMGVLAGTEAGVEATLIYMSIYIAMNVGVFAFILAMERDGQPVTDISALNMLSKAEPLKALALLVLFFSLAGVPPMLGFFAKFAVIKAALFAGYTWVAVLGVVASVIAAFYYLRIVYYMYFGTETEALDSRMPAVQWVLLMASAFVMVAGAMNLFGLEGAAQAAAAALVH</sequence>
<keyword evidence="3 5" id="KW-1133">Transmembrane helix</keyword>
<dbReference type="AlphaFoldDB" id="A0A644U7I4"/>
<feature type="transmembrane region" description="Helical" evidence="5">
    <location>
        <begin position="366"/>
        <end position="390"/>
    </location>
</feature>
<keyword evidence="7" id="KW-0560">Oxidoreductase</keyword>
<dbReference type="EC" id="1.6.5.11" evidence="7"/>
<feature type="transmembrane region" description="Helical" evidence="5">
    <location>
        <begin position="323"/>
        <end position="345"/>
    </location>
</feature>
<feature type="transmembrane region" description="Helical" evidence="5">
    <location>
        <begin position="158"/>
        <end position="182"/>
    </location>
</feature>
<name>A0A644U7I4_9ZZZZ</name>
<evidence type="ECO:0000256" key="4">
    <source>
        <dbReference type="ARBA" id="ARBA00023136"/>
    </source>
</evidence>
<evidence type="ECO:0000256" key="1">
    <source>
        <dbReference type="ARBA" id="ARBA00004141"/>
    </source>
</evidence>
<gene>
    <name evidence="7" type="primary">nuoN_4</name>
    <name evidence="7" type="ORF">SDC9_20662</name>
</gene>
<comment type="caution">
    <text evidence="7">The sequence shown here is derived from an EMBL/GenBank/DDBJ whole genome shotgun (WGS) entry which is preliminary data.</text>
</comment>
<dbReference type="GO" id="GO:0042773">
    <property type="term" value="P:ATP synthesis coupled electron transport"/>
    <property type="evidence" value="ECO:0007669"/>
    <property type="project" value="InterPro"/>
</dbReference>
<evidence type="ECO:0000256" key="2">
    <source>
        <dbReference type="ARBA" id="ARBA00022692"/>
    </source>
</evidence>
<dbReference type="GO" id="GO:0016020">
    <property type="term" value="C:membrane"/>
    <property type="evidence" value="ECO:0007669"/>
    <property type="project" value="UniProtKB-SubCell"/>
</dbReference>
<feature type="transmembrane region" description="Helical" evidence="5">
    <location>
        <begin position="104"/>
        <end position="123"/>
    </location>
</feature>
<organism evidence="7">
    <name type="scientific">bioreactor metagenome</name>
    <dbReference type="NCBI Taxonomy" id="1076179"/>
    <lineage>
        <taxon>unclassified sequences</taxon>
        <taxon>metagenomes</taxon>
        <taxon>ecological metagenomes</taxon>
    </lineage>
</organism>